<feature type="domain" description="ApeA N-terminal" evidence="1">
    <location>
        <begin position="40"/>
        <end position="306"/>
    </location>
</feature>
<evidence type="ECO:0000259" key="1">
    <source>
        <dbReference type="Pfam" id="PF18862"/>
    </source>
</evidence>
<accession>A0A2A5RVS8</accession>
<keyword evidence="3" id="KW-1185">Reference proteome</keyword>
<dbReference type="OrthoDB" id="2296920at2"/>
<dbReference type="STRING" id="1348632.GCA_001591745_01782"/>
<evidence type="ECO:0000313" key="3">
    <source>
        <dbReference type="Proteomes" id="UP000242246"/>
    </source>
</evidence>
<dbReference type="Proteomes" id="UP000242246">
    <property type="component" value="Unassembled WGS sequence"/>
</dbReference>
<organism evidence="2 3">
    <name type="scientific">Pseudolactococcus plantarum</name>
    <dbReference type="NCBI Taxonomy" id="1365"/>
    <lineage>
        <taxon>Bacteria</taxon>
        <taxon>Bacillati</taxon>
        <taxon>Bacillota</taxon>
        <taxon>Bacilli</taxon>
        <taxon>Lactobacillales</taxon>
        <taxon>Streptococcaceae</taxon>
        <taxon>Pseudolactococcus</taxon>
    </lineage>
</organism>
<dbReference type="InterPro" id="IPR041223">
    <property type="entry name" value="ApeA_NTD"/>
</dbReference>
<proteinExistence type="predicted"/>
<sequence>MGAKKFTEYDMRDNFEFQVYVTDELSSFKKDDGTKILYVDQAKQFPGVIKKEGDRIILELSTVLMKHESKNKAILSDNDEVYSEKDFSTLYATTWDGKMQFIIANYFFISKHSSNSFNSVSYDGITKYHVTNLSIASQFMLQDKVYQASFYLDYIHEWFSLYGPMMTREELNQKLIIFENMVYCDVSFSLKINGFTEKSRNTNEVLFSAHSSIIVKFQSPQTKDFVFDLAVQLRNFFQFLLNKKVGLYKILLNNNNSWNGKDWRPEDYRENWFVSQSFLPDEIKKKSLIFDINYSTIKNDFEDILKTFFQKEKLQNFISLYLAISQYQIPVIPAFLTLSSGVESYLNGSTFSNDKPVQNFSKKLNMIFNGSWENNKETLRCIETIKNNRDFYVHGVKKEKMLSEIELVPTLFEFQDAIRNYLKKELINIR</sequence>
<gene>
    <name evidence="2" type="ORF">RU87_GL000593</name>
</gene>
<protein>
    <recommendedName>
        <fullName evidence="1">ApeA N-terminal domain-containing protein</fullName>
    </recommendedName>
</protein>
<dbReference type="Pfam" id="PF18862">
    <property type="entry name" value="ApeA_NTD1"/>
    <property type="match status" value="1"/>
</dbReference>
<dbReference type="AlphaFoldDB" id="A0A2A5RVS8"/>
<reference evidence="2 3" key="1">
    <citation type="submission" date="2014-12" db="EMBL/GenBank/DDBJ databases">
        <title>Draft genome sequences of 10 type strains of Lactococcus.</title>
        <authorList>
            <person name="Sun Z."/>
            <person name="Zhong Z."/>
            <person name="Liu W."/>
            <person name="Zhang W."/>
            <person name="Zhang H."/>
        </authorList>
    </citation>
    <scope>NUCLEOTIDE SEQUENCE [LARGE SCALE GENOMIC DNA]</scope>
    <source>
        <strain evidence="2 3">DSM 20686</strain>
    </source>
</reference>
<evidence type="ECO:0000313" key="2">
    <source>
        <dbReference type="EMBL" id="PCS05313.1"/>
    </source>
</evidence>
<dbReference type="EMBL" id="JXJX01000016">
    <property type="protein sequence ID" value="PCS05313.1"/>
    <property type="molecule type" value="Genomic_DNA"/>
</dbReference>
<dbReference type="RefSeq" id="WP_068164798.1">
    <property type="nucleotide sequence ID" value="NZ_JXJX01000016.1"/>
</dbReference>
<comment type="caution">
    <text evidence="2">The sequence shown here is derived from an EMBL/GenBank/DDBJ whole genome shotgun (WGS) entry which is preliminary data.</text>
</comment>
<name>A0A2A5RVS8_9LACT</name>